<keyword evidence="3" id="KW-0633">Potassium transport</keyword>
<evidence type="ECO:0000313" key="15">
    <source>
        <dbReference type="EMBL" id="PIK57808.1"/>
    </source>
</evidence>
<feature type="transmembrane region" description="Helical" evidence="13">
    <location>
        <begin position="45"/>
        <end position="64"/>
    </location>
</feature>
<dbReference type="Gene3D" id="1.10.1200.260">
    <property type="match status" value="1"/>
</dbReference>
<dbReference type="PROSITE" id="PS50042">
    <property type="entry name" value="CNMP_BINDING_3"/>
    <property type="match status" value="1"/>
</dbReference>
<dbReference type="PRINTS" id="PR01465">
    <property type="entry name" value="ELKCHANNEL"/>
</dbReference>
<dbReference type="Proteomes" id="UP000230750">
    <property type="component" value="Unassembled WGS sequence"/>
</dbReference>
<dbReference type="SUPFAM" id="SSF81324">
    <property type="entry name" value="Voltage-gated potassium channels"/>
    <property type="match status" value="1"/>
</dbReference>
<dbReference type="FunFam" id="2.60.120.10:FF:000061">
    <property type="entry name" value="Potassium voltage-gated channel subfamily H member 3"/>
    <property type="match status" value="1"/>
</dbReference>
<dbReference type="InterPro" id="IPR003950">
    <property type="entry name" value="K_chnl_volt-dep_ELK"/>
</dbReference>
<comment type="subcellular location">
    <subcellularLocation>
        <location evidence="1">Membrane</location>
        <topology evidence="1">Multi-pass membrane protein</topology>
    </subcellularLocation>
</comment>
<evidence type="ECO:0000256" key="8">
    <source>
        <dbReference type="ARBA" id="ARBA00022989"/>
    </source>
</evidence>
<name>A0A2G8LC07_STIJA</name>
<dbReference type="Pfam" id="PF00520">
    <property type="entry name" value="Ion_trans"/>
    <property type="match status" value="1"/>
</dbReference>
<dbReference type="GO" id="GO:0034702">
    <property type="term" value="C:monoatomic ion channel complex"/>
    <property type="evidence" value="ECO:0007669"/>
    <property type="project" value="UniProtKB-KW"/>
</dbReference>
<feature type="transmembrane region" description="Helical" evidence="13">
    <location>
        <begin position="20"/>
        <end position="39"/>
    </location>
</feature>
<evidence type="ECO:0000256" key="12">
    <source>
        <dbReference type="SAM" id="MobiDB-lite"/>
    </source>
</evidence>
<evidence type="ECO:0000256" key="13">
    <source>
        <dbReference type="SAM" id="Phobius"/>
    </source>
</evidence>
<evidence type="ECO:0000256" key="5">
    <source>
        <dbReference type="ARBA" id="ARBA00022826"/>
    </source>
</evidence>
<sequence>MKKSRFIVLHYSTFKSIWDWWVLLATLYIAVVVPYYAAVSPNPTLVVNGVNIMVEITFLTDIIINFRTTFCSKSGQVVYEPRSIALHYLQSWFLIDLPAAIPFDLFESISILNSDSPAIQLIKLIRLMRLLRIMSKIEHYSQYSAIVLTFFMLAFALLAHWLGCLWYYIGEQELNMNGNESYGWFTELSERTGQPFTMSPTDQVYVGGPSNESRYITSLYYTLSSLTSIGFGNVSANTNAEKIFTIIIMLIGALGHAAIFGNVTAIIQRMYSRRALYHMRLRDLKDFVRSHDLPPILKTRMQEYFMTSYSVNMGIDTTEMLHTFPEELRADITMHLNKEFLSLPIFVDASQGCLRSLSLRIKTSFCAPGEYIIHQGDSLNVVYFLLNGSMEILRQGMVVAILGKGDLFGVDLNDAEAIIQSTGDIHALTYCDLQSITRQELMEVLSCYPEYQQKFQTEIARDLTFNLGEGGELDADEESYAYCDLALNSRPVQLTSISEIQGEEDEDTSEDEQQKENGAKENCTFGLDDDKQHIILEATNSVGNSLPPDLSPRIVDGVEDDTSTCLRRNTFDFTTPNPKNTHQSVRNRSLSLNPSKPPSNYFGQSSVDGRLKSSYTAPQLSQETGSRSTIDSLCTEELQMRLSTREIAWKGWIDRYRPRTATGRCLRDQPGRRTFAFSIPPVSLNPLPTVALKTSVTSNGDIKKLSAPPVKETNLVLFQESSDSEKEGDPLKVDYDSEDGTDL</sequence>
<dbReference type="InterPro" id="IPR003938">
    <property type="entry name" value="K_chnl_volt-dep_EAG/ELK/ERG"/>
</dbReference>
<dbReference type="PANTHER" id="PTHR10217">
    <property type="entry name" value="VOLTAGE AND LIGAND GATED POTASSIUM CHANNEL"/>
    <property type="match status" value="1"/>
</dbReference>
<dbReference type="InterPro" id="IPR000595">
    <property type="entry name" value="cNMP-bd_dom"/>
</dbReference>
<keyword evidence="5" id="KW-0631">Potassium channel</keyword>
<dbReference type="GO" id="GO:0005249">
    <property type="term" value="F:voltage-gated potassium channel activity"/>
    <property type="evidence" value="ECO:0007669"/>
    <property type="project" value="InterPro"/>
</dbReference>
<dbReference type="PANTHER" id="PTHR10217:SF637">
    <property type="entry name" value="EAG-LIKE K[+] CHANNEL, ISOFORM A"/>
    <property type="match status" value="1"/>
</dbReference>
<dbReference type="InterPro" id="IPR050818">
    <property type="entry name" value="KCNH_animal-type"/>
</dbReference>
<keyword evidence="2" id="KW-0813">Transport</keyword>
<evidence type="ECO:0000256" key="3">
    <source>
        <dbReference type="ARBA" id="ARBA00022538"/>
    </source>
</evidence>
<dbReference type="SMART" id="SM00100">
    <property type="entry name" value="cNMP"/>
    <property type="match status" value="1"/>
</dbReference>
<feature type="compositionally biased region" description="Low complexity" evidence="12">
    <location>
        <begin position="589"/>
        <end position="600"/>
    </location>
</feature>
<dbReference type="CDD" id="cd00038">
    <property type="entry name" value="CAP_ED"/>
    <property type="match status" value="1"/>
</dbReference>
<evidence type="ECO:0000256" key="9">
    <source>
        <dbReference type="ARBA" id="ARBA00023065"/>
    </source>
</evidence>
<dbReference type="EMBL" id="MRZV01000131">
    <property type="protein sequence ID" value="PIK57808.1"/>
    <property type="molecule type" value="Genomic_DNA"/>
</dbReference>
<dbReference type="InterPro" id="IPR005821">
    <property type="entry name" value="Ion_trans_dom"/>
</dbReference>
<keyword evidence="8 13" id="KW-1133">Transmembrane helix</keyword>
<dbReference type="AlphaFoldDB" id="A0A2G8LC07"/>
<evidence type="ECO:0000313" key="16">
    <source>
        <dbReference type="Proteomes" id="UP000230750"/>
    </source>
</evidence>
<dbReference type="STRING" id="307972.A0A2G8LC07"/>
<feature type="transmembrane region" description="Helical" evidence="13">
    <location>
        <begin position="243"/>
        <end position="267"/>
    </location>
</feature>
<evidence type="ECO:0000256" key="4">
    <source>
        <dbReference type="ARBA" id="ARBA00022692"/>
    </source>
</evidence>
<feature type="compositionally biased region" description="Basic and acidic residues" evidence="12">
    <location>
        <begin position="723"/>
        <end position="735"/>
    </location>
</feature>
<dbReference type="InterPro" id="IPR018490">
    <property type="entry name" value="cNMP-bd_dom_sf"/>
</dbReference>
<dbReference type="InterPro" id="IPR014710">
    <property type="entry name" value="RmlC-like_jellyroll"/>
</dbReference>
<dbReference type="GO" id="GO:0005886">
    <property type="term" value="C:plasma membrane"/>
    <property type="evidence" value="ECO:0007669"/>
    <property type="project" value="TreeGrafter"/>
</dbReference>
<evidence type="ECO:0000256" key="10">
    <source>
        <dbReference type="ARBA" id="ARBA00023136"/>
    </source>
</evidence>
<keyword evidence="7" id="KW-0630">Potassium</keyword>
<keyword evidence="9" id="KW-0406">Ion transport</keyword>
<dbReference type="PRINTS" id="PR01463">
    <property type="entry name" value="EAGCHANLFMLY"/>
</dbReference>
<evidence type="ECO:0000256" key="1">
    <source>
        <dbReference type="ARBA" id="ARBA00004141"/>
    </source>
</evidence>
<dbReference type="GO" id="GO:0042391">
    <property type="term" value="P:regulation of membrane potential"/>
    <property type="evidence" value="ECO:0007669"/>
    <property type="project" value="TreeGrafter"/>
</dbReference>
<dbReference type="OrthoDB" id="432483at2759"/>
<dbReference type="Gene3D" id="2.60.120.10">
    <property type="entry name" value="Jelly Rolls"/>
    <property type="match status" value="1"/>
</dbReference>
<keyword evidence="6" id="KW-0851">Voltage-gated channel</keyword>
<reference evidence="15 16" key="1">
    <citation type="journal article" date="2017" name="PLoS Biol.">
        <title>The sea cucumber genome provides insights into morphological evolution and visceral regeneration.</title>
        <authorList>
            <person name="Zhang X."/>
            <person name="Sun L."/>
            <person name="Yuan J."/>
            <person name="Sun Y."/>
            <person name="Gao Y."/>
            <person name="Zhang L."/>
            <person name="Li S."/>
            <person name="Dai H."/>
            <person name="Hamel J.F."/>
            <person name="Liu C."/>
            <person name="Yu Y."/>
            <person name="Liu S."/>
            <person name="Lin W."/>
            <person name="Guo K."/>
            <person name="Jin S."/>
            <person name="Xu P."/>
            <person name="Storey K.B."/>
            <person name="Huan P."/>
            <person name="Zhang T."/>
            <person name="Zhou Y."/>
            <person name="Zhang J."/>
            <person name="Lin C."/>
            <person name="Li X."/>
            <person name="Xing L."/>
            <person name="Huo D."/>
            <person name="Sun M."/>
            <person name="Wang L."/>
            <person name="Mercier A."/>
            <person name="Li F."/>
            <person name="Yang H."/>
            <person name="Xiang J."/>
        </authorList>
    </citation>
    <scope>NUCLEOTIDE SEQUENCE [LARGE SCALE GENOMIC DNA]</scope>
    <source>
        <strain evidence="15">Shaxun</strain>
        <tissue evidence="15">Muscle</tissue>
    </source>
</reference>
<dbReference type="Gene3D" id="1.10.287.70">
    <property type="match status" value="1"/>
</dbReference>
<evidence type="ECO:0000256" key="7">
    <source>
        <dbReference type="ARBA" id="ARBA00022958"/>
    </source>
</evidence>
<feature type="transmembrane region" description="Helical" evidence="13">
    <location>
        <begin position="143"/>
        <end position="169"/>
    </location>
</feature>
<feature type="region of interest" description="Disordered" evidence="12">
    <location>
        <begin position="569"/>
        <end position="608"/>
    </location>
</feature>
<feature type="compositionally biased region" description="Acidic residues" evidence="12">
    <location>
        <begin position="501"/>
        <end position="511"/>
    </location>
</feature>
<evidence type="ECO:0000256" key="6">
    <source>
        <dbReference type="ARBA" id="ARBA00022882"/>
    </source>
</evidence>
<organism evidence="15 16">
    <name type="scientific">Stichopus japonicus</name>
    <name type="common">Sea cucumber</name>
    <dbReference type="NCBI Taxonomy" id="307972"/>
    <lineage>
        <taxon>Eukaryota</taxon>
        <taxon>Metazoa</taxon>
        <taxon>Echinodermata</taxon>
        <taxon>Eleutherozoa</taxon>
        <taxon>Echinozoa</taxon>
        <taxon>Holothuroidea</taxon>
        <taxon>Aspidochirotacea</taxon>
        <taxon>Aspidochirotida</taxon>
        <taxon>Stichopodidae</taxon>
        <taxon>Apostichopus</taxon>
    </lineage>
</organism>
<dbReference type="Pfam" id="PF00027">
    <property type="entry name" value="cNMP_binding"/>
    <property type="match status" value="1"/>
</dbReference>
<feature type="compositionally biased region" description="Polar residues" evidence="12">
    <location>
        <begin position="569"/>
        <end position="588"/>
    </location>
</feature>
<evidence type="ECO:0000256" key="2">
    <source>
        <dbReference type="ARBA" id="ARBA00022448"/>
    </source>
</evidence>
<evidence type="ECO:0000256" key="11">
    <source>
        <dbReference type="ARBA" id="ARBA00023303"/>
    </source>
</evidence>
<gene>
    <name evidence="15" type="ORF">BSL78_05267</name>
</gene>
<feature type="region of interest" description="Disordered" evidence="12">
    <location>
        <begin position="719"/>
        <end position="743"/>
    </location>
</feature>
<protein>
    <submittedName>
        <fullName evidence="15">Putative potassium voltage-gated channel subfamily H member 8 isoform X3</fullName>
    </submittedName>
</protein>
<keyword evidence="10 13" id="KW-0472">Membrane</keyword>
<proteinExistence type="predicted"/>
<comment type="caution">
    <text evidence="15">The sequence shown here is derived from an EMBL/GenBank/DDBJ whole genome shotgun (WGS) entry which is preliminary data.</text>
</comment>
<evidence type="ECO:0000259" key="14">
    <source>
        <dbReference type="PROSITE" id="PS50042"/>
    </source>
</evidence>
<feature type="region of interest" description="Disordered" evidence="12">
    <location>
        <begin position="500"/>
        <end position="525"/>
    </location>
</feature>
<accession>A0A2G8LC07</accession>
<keyword evidence="4 13" id="KW-0812">Transmembrane</keyword>
<keyword evidence="16" id="KW-1185">Reference proteome</keyword>
<feature type="domain" description="Cyclic nucleotide-binding" evidence="14">
    <location>
        <begin position="345"/>
        <end position="462"/>
    </location>
</feature>
<dbReference type="SUPFAM" id="SSF51206">
    <property type="entry name" value="cAMP-binding domain-like"/>
    <property type="match status" value="1"/>
</dbReference>
<keyword evidence="11" id="KW-0407">Ion channel</keyword>